<dbReference type="Proteomes" id="UP000078343">
    <property type="component" value="Unassembled WGS sequence"/>
</dbReference>
<sequence length="312" mass="33794">MHLTTVVASALLLLAEADMISAKAIVHLPNAIRRRSAWDEGMMGREGDRILRREPQSSTGPLSVAAPTGALNETIAAACVSSLQSLTSVENAAGLAACYNIMQYDSKQGAFEADLRLYQMFQPTGNFQNVPINDIMISLTYPTSTTFQSLTKRRKRDVEARQSSNSSMVEVQQYTLFGTIEKNLDVAKLNDTQVMSLMLPDIKLNAATNSQTPIMANVSAADGAWFVVGAFKDEFKNGLVSPSVAAAAITAAVPFVLPGTKLGIFPTGLIVTCSWTFLFLLAYGLGTIGRIQYRSVYRKRKAARAGRTGKRI</sequence>
<evidence type="ECO:0000256" key="1">
    <source>
        <dbReference type="SAM" id="Phobius"/>
    </source>
</evidence>
<organism evidence="3 4">
    <name type="scientific">Fonsecaea erecta</name>
    <dbReference type="NCBI Taxonomy" id="1367422"/>
    <lineage>
        <taxon>Eukaryota</taxon>
        <taxon>Fungi</taxon>
        <taxon>Dikarya</taxon>
        <taxon>Ascomycota</taxon>
        <taxon>Pezizomycotina</taxon>
        <taxon>Eurotiomycetes</taxon>
        <taxon>Chaetothyriomycetidae</taxon>
        <taxon>Chaetothyriales</taxon>
        <taxon>Herpotrichiellaceae</taxon>
        <taxon>Fonsecaea</taxon>
    </lineage>
</organism>
<feature type="signal peptide" evidence="2">
    <location>
        <begin position="1"/>
        <end position="17"/>
    </location>
</feature>
<keyword evidence="1" id="KW-0812">Transmembrane</keyword>
<evidence type="ECO:0000313" key="4">
    <source>
        <dbReference type="Proteomes" id="UP000078343"/>
    </source>
</evidence>
<dbReference type="AlphaFoldDB" id="A0A178Z6D4"/>
<comment type="caution">
    <text evidence="3">The sequence shown here is derived from an EMBL/GenBank/DDBJ whole genome shotgun (WGS) entry which is preliminary data.</text>
</comment>
<protein>
    <recommendedName>
        <fullName evidence="5">Protein BIG1</fullName>
    </recommendedName>
</protein>
<feature type="chain" id="PRO_5008098281" description="Protein BIG1" evidence="2">
    <location>
        <begin position="18"/>
        <end position="312"/>
    </location>
</feature>
<feature type="transmembrane region" description="Helical" evidence="1">
    <location>
        <begin position="269"/>
        <end position="291"/>
    </location>
</feature>
<keyword evidence="4" id="KW-1185">Reference proteome</keyword>
<keyword evidence="1" id="KW-1133">Transmembrane helix</keyword>
<dbReference type="OrthoDB" id="2596908at2759"/>
<evidence type="ECO:0000313" key="3">
    <source>
        <dbReference type="EMBL" id="OAP55026.1"/>
    </source>
</evidence>
<keyword evidence="2" id="KW-0732">Signal</keyword>
<dbReference type="GeneID" id="30014894"/>
<keyword evidence="1" id="KW-0472">Membrane</keyword>
<name>A0A178Z6D4_9EURO</name>
<feature type="transmembrane region" description="Helical" evidence="1">
    <location>
        <begin position="238"/>
        <end position="257"/>
    </location>
</feature>
<reference evidence="3 4" key="1">
    <citation type="submission" date="2016-04" db="EMBL/GenBank/DDBJ databases">
        <title>Draft genome of Fonsecaea erecta CBS 125763.</title>
        <authorList>
            <person name="Weiss V.A."/>
            <person name="Vicente V.A."/>
            <person name="Raittz R.T."/>
            <person name="Moreno L.F."/>
            <person name="De Souza E.M."/>
            <person name="Pedrosa F.O."/>
            <person name="Steffens M.B."/>
            <person name="Faoro H."/>
            <person name="Tadra-Sfeir M.Z."/>
            <person name="Najafzadeh M.J."/>
            <person name="Felipe M.S."/>
            <person name="Teixeira M."/>
            <person name="Sun J."/>
            <person name="Xi L."/>
            <person name="Gomes R."/>
            <person name="De Azevedo C.M."/>
            <person name="Salgado C.G."/>
            <person name="Da Silva M.B."/>
            <person name="Nascimento M.F."/>
            <person name="Queiroz-Telles F."/>
            <person name="Attili D.S."/>
            <person name="Gorbushina A."/>
        </authorList>
    </citation>
    <scope>NUCLEOTIDE SEQUENCE [LARGE SCALE GENOMIC DNA]</scope>
    <source>
        <strain evidence="3 4">CBS 125763</strain>
    </source>
</reference>
<dbReference type="RefSeq" id="XP_018688393.1">
    <property type="nucleotide sequence ID" value="XM_018842232.1"/>
</dbReference>
<gene>
    <name evidence="3" type="ORF">AYL99_10726</name>
</gene>
<dbReference type="EMBL" id="LVYI01000012">
    <property type="protein sequence ID" value="OAP55026.1"/>
    <property type="molecule type" value="Genomic_DNA"/>
</dbReference>
<evidence type="ECO:0000256" key="2">
    <source>
        <dbReference type="SAM" id="SignalP"/>
    </source>
</evidence>
<dbReference type="STRING" id="1367422.A0A178Z6D4"/>
<proteinExistence type="predicted"/>
<evidence type="ECO:0008006" key="5">
    <source>
        <dbReference type="Google" id="ProtNLM"/>
    </source>
</evidence>
<accession>A0A178Z6D4</accession>